<name>A0AAD9SW51_9HELO</name>
<feature type="compositionally biased region" description="Pro residues" evidence="1">
    <location>
        <begin position="568"/>
        <end position="578"/>
    </location>
</feature>
<feature type="region of interest" description="Disordered" evidence="1">
    <location>
        <begin position="45"/>
        <end position="64"/>
    </location>
</feature>
<feature type="compositionally biased region" description="Low complexity" evidence="1">
    <location>
        <begin position="331"/>
        <end position="341"/>
    </location>
</feature>
<feature type="transmembrane region" description="Helical" evidence="2">
    <location>
        <begin position="72"/>
        <end position="92"/>
    </location>
</feature>
<keyword evidence="2" id="KW-0472">Membrane</keyword>
<dbReference type="PANTHER" id="PTHR42088:SF1">
    <property type="entry name" value="YALI0F10131P"/>
    <property type="match status" value="1"/>
</dbReference>
<feature type="compositionally biased region" description="Polar residues" evidence="1">
    <location>
        <begin position="240"/>
        <end position="271"/>
    </location>
</feature>
<protein>
    <submittedName>
        <fullName evidence="3">Uncharacterized protein</fullName>
    </submittedName>
</protein>
<proteinExistence type="predicted"/>
<feature type="region of interest" description="Disordered" evidence="1">
    <location>
        <begin position="119"/>
        <end position="147"/>
    </location>
</feature>
<organism evidence="3 4">
    <name type="scientific">Diplocarpon rosae</name>
    <dbReference type="NCBI Taxonomy" id="946125"/>
    <lineage>
        <taxon>Eukaryota</taxon>
        <taxon>Fungi</taxon>
        <taxon>Dikarya</taxon>
        <taxon>Ascomycota</taxon>
        <taxon>Pezizomycotina</taxon>
        <taxon>Leotiomycetes</taxon>
        <taxon>Helotiales</taxon>
        <taxon>Drepanopezizaceae</taxon>
        <taxon>Diplocarpon</taxon>
    </lineage>
</organism>
<evidence type="ECO:0000256" key="2">
    <source>
        <dbReference type="SAM" id="Phobius"/>
    </source>
</evidence>
<accession>A0AAD9SW51</accession>
<gene>
    <name evidence="3" type="ORF">QTJ16_004985</name>
</gene>
<feature type="compositionally biased region" description="Low complexity" evidence="1">
    <location>
        <begin position="526"/>
        <end position="538"/>
    </location>
</feature>
<evidence type="ECO:0000256" key="1">
    <source>
        <dbReference type="SAM" id="MobiDB-lite"/>
    </source>
</evidence>
<feature type="region of interest" description="Disordered" evidence="1">
    <location>
        <begin position="516"/>
        <end position="578"/>
    </location>
</feature>
<reference evidence="3" key="1">
    <citation type="submission" date="2023-06" db="EMBL/GenBank/DDBJ databases">
        <title>Draft genome of Marssonina rosae.</title>
        <authorList>
            <person name="Cheng Q."/>
        </authorList>
    </citation>
    <scope>NUCLEOTIDE SEQUENCE</scope>
    <source>
        <strain evidence="3">R4</strain>
    </source>
</reference>
<feature type="region of interest" description="Disordered" evidence="1">
    <location>
        <begin position="234"/>
        <end position="374"/>
    </location>
</feature>
<feature type="compositionally biased region" description="Low complexity" evidence="1">
    <location>
        <begin position="295"/>
        <end position="313"/>
    </location>
</feature>
<dbReference type="AlphaFoldDB" id="A0AAD9SW51"/>
<keyword evidence="2" id="KW-0812">Transmembrane</keyword>
<dbReference type="Proteomes" id="UP001285354">
    <property type="component" value="Unassembled WGS sequence"/>
</dbReference>
<keyword evidence="4" id="KW-1185">Reference proteome</keyword>
<keyword evidence="2" id="KW-1133">Transmembrane helix</keyword>
<sequence length="732" mass="78196">MENLHLSNMIPRLGPRIPAPLRAGDRLDSIINILPDRVLEVRADETSSSAASSGSCGENACEKPVGSSTYTIPIILGIAVPIVGAAVTFLILHRRNVRKQAKEDANDLHASMDFGLGDVPKTGKSKKKGPNVAAMDFSDEKPGGMSRRQVSMDMSVDSPYLLPPQLQNSRESIHSLSRTLHVQEDPYGPVKEYHPGDTTSMMGAQSKKGSSIYTGSSQAPSRFQDNATSTLLTNAGPIARNNTPSAAYPARQNSLPQNNAPMSPVQRSGNSFGRPLPAEPAQAHVAGAPSDLQRSGLAAMPSPGPGPAAACDGGSLGKTSDGFGTAANRRQPSPGSSPQQGAPENTSRKPAPTPINMLGSSSQPARQDSLPIVQPQQAYIEDAGQYGESFQVTPPSPGLGPAEVTRGQRYSMDVPPDQFAQAGLGAPGFDAKRLSMGFRPLPPAADTESEDPEMRANRIRSFYKEYFDESKPAPKGQYFEDYDETYLGDSNYYDPHSNAFVMPMPRQPYAEPMTRRAMTPPPRGPPRFQGPGQPRGRQGSVGAMSTGGMRGPPGPRAYSSASGRMGPPGAPRRPLPPPADLNTMPAPSKLKDDSFALFNSIDFAPPSTARDRVAGRSESPFGERRPYSPMVPAFAPTVSAFEELAPIPSPHLLRNSGTFTSLDFAAPRKFRDPESMSDAGSIRSNRSGISQVQYNAIRNGAYRVSKIPTDVVFTKDDLSTTLKPQWGMRSGA</sequence>
<evidence type="ECO:0000313" key="3">
    <source>
        <dbReference type="EMBL" id="KAK2625673.1"/>
    </source>
</evidence>
<comment type="caution">
    <text evidence="3">The sequence shown here is derived from an EMBL/GenBank/DDBJ whole genome shotgun (WGS) entry which is preliminary data.</text>
</comment>
<evidence type="ECO:0000313" key="4">
    <source>
        <dbReference type="Proteomes" id="UP001285354"/>
    </source>
</evidence>
<dbReference type="EMBL" id="JAUBYV010000007">
    <property type="protein sequence ID" value="KAK2625673.1"/>
    <property type="molecule type" value="Genomic_DNA"/>
</dbReference>
<dbReference type="PANTHER" id="PTHR42088">
    <property type="entry name" value="YALI0F10131P"/>
    <property type="match status" value="1"/>
</dbReference>